<feature type="region of interest" description="Disordered" evidence="1">
    <location>
        <begin position="1"/>
        <end position="29"/>
    </location>
</feature>
<evidence type="ECO:0000256" key="1">
    <source>
        <dbReference type="SAM" id="MobiDB-lite"/>
    </source>
</evidence>
<gene>
    <name evidence="3" type="ORF">F7R91_33120</name>
</gene>
<evidence type="ECO:0008006" key="5">
    <source>
        <dbReference type="Google" id="ProtNLM"/>
    </source>
</evidence>
<evidence type="ECO:0000313" key="3">
    <source>
        <dbReference type="EMBL" id="KAB1141304.1"/>
    </source>
</evidence>
<feature type="compositionally biased region" description="Polar residues" evidence="1">
    <location>
        <begin position="9"/>
        <end position="23"/>
    </location>
</feature>
<keyword evidence="2" id="KW-1133">Transmembrane helix</keyword>
<feature type="transmembrane region" description="Helical" evidence="2">
    <location>
        <begin position="47"/>
        <end position="66"/>
    </location>
</feature>
<comment type="caution">
    <text evidence="3">The sequence shown here is derived from an EMBL/GenBank/DDBJ whole genome shotgun (WGS) entry which is preliminary data.</text>
</comment>
<protein>
    <recommendedName>
        <fullName evidence="5">DUF485 domain-containing protein</fullName>
    </recommendedName>
</protein>
<accession>A0A6H9USF0</accession>
<dbReference type="EMBL" id="VZRB01000033">
    <property type="protein sequence ID" value="KAB1141304.1"/>
    <property type="molecule type" value="Genomic_DNA"/>
</dbReference>
<feature type="transmembrane region" description="Helical" evidence="2">
    <location>
        <begin position="78"/>
        <end position="99"/>
    </location>
</feature>
<organism evidence="3 4">
    <name type="scientific">Streptomyces luteolifulvus</name>
    <dbReference type="NCBI Taxonomy" id="2615112"/>
    <lineage>
        <taxon>Bacteria</taxon>
        <taxon>Bacillati</taxon>
        <taxon>Actinomycetota</taxon>
        <taxon>Actinomycetes</taxon>
        <taxon>Kitasatosporales</taxon>
        <taxon>Streptomycetaceae</taxon>
        <taxon>Streptomyces</taxon>
    </lineage>
</organism>
<evidence type="ECO:0000313" key="4">
    <source>
        <dbReference type="Proteomes" id="UP000442707"/>
    </source>
</evidence>
<keyword evidence="4" id="KW-1185">Reference proteome</keyword>
<reference evidence="3 4" key="1">
    <citation type="submission" date="2019-09" db="EMBL/GenBank/DDBJ databases">
        <title>Screening of Novel Bioactive Compounds from Soil-Associated.</title>
        <authorList>
            <person name="Zhao S."/>
        </authorList>
    </citation>
    <scope>NUCLEOTIDE SEQUENCE [LARGE SCALE GENOMIC DNA]</scope>
    <source>
        <strain evidence="3 4">HIT-DPA4</strain>
    </source>
</reference>
<keyword evidence="2" id="KW-0812">Transmembrane</keyword>
<name>A0A6H9USF0_9ACTN</name>
<keyword evidence="2" id="KW-0472">Membrane</keyword>
<sequence>MAHPRTLASLGQGQPVARQTSVSDDLGRQTPLGDVYLRSLMRSQLRLGLAVVGVLVLVLGGLPYLVFSTPALRDGTLAGIPVAWLILGVAVHPVILILARVCLRHARSNESDFVDLIERS</sequence>
<evidence type="ECO:0000256" key="2">
    <source>
        <dbReference type="SAM" id="Phobius"/>
    </source>
</evidence>
<dbReference type="Proteomes" id="UP000442707">
    <property type="component" value="Unassembled WGS sequence"/>
</dbReference>
<proteinExistence type="predicted"/>
<dbReference type="AlphaFoldDB" id="A0A6H9USF0"/>